<gene>
    <name evidence="5" type="ORF">AYBTSS11_LOCUS18835</name>
</gene>
<dbReference type="GO" id="GO:0006869">
    <property type="term" value="P:lipid transport"/>
    <property type="evidence" value="ECO:0007669"/>
    <property type="project" value="InterPro"/>
</dbReference>
<keyword evidence="2" id="KW-1015">Disulfide bond</keyword>
<evidence type="ECO:0000256" key="2">
    <source>
        <dbReference type="ARBA" id="ARBA00023157"/>
    </source>
</evidence>
<dbReference type="Gramene" id="rna-AYBTSS11_LOCUS18835">
    <property type="protein sequence ID" value="CAJ1961648.1"/>
    <property type="gene ID" value="gene-AYBTSS11_LOCUS18835"/>
</dbReference>
<dbReference type="CDD" id="cd01960">
    <property type="entry name" value="nsLTP1"/>
    <property type="match status" value="1"/>
</dbReference>
<protein>
    <recommendedName>
        <fullName evidence="4">Bifunctional inhibitor/plant lipid transfer protein/seed storage helical domain-containing protein</fullName>
    </recommendedName>
</protein>
<dbReference type="InterPro" id="IPR016140">
    <property type="entry name" value="Bifunc_inhib/LTP/seed_store"/>
</dbReference>
<dbReference type="EMBL" id="OY731403">
    <property type="protein sequence ID" value="CAJ1961648.1"/>
    <property type="molecule type" value="Genomic_DNA"/>
</dbReference>
<dbReference type="PANTHER" id="PTHR33076">
    <property type="entry name" value="NON-SPECIFIC LIPID-TRANSFER PROTEIN 2-RELATED"/>
    <property type="match status" value="1"/>
</dbReference>
<dbReference type="InterPro" id="IPR000528">
    <property type="entry name" value="Plant_nsLTP"/>
</dbReference>
<dbReference type="InterPro" id="IPR036312">
    <property type="entry name" value="Bifun_inhib/LTP/seed_sf"/>
</dbReference>
<accession>A0AA86VS22</accession>
<evidence type="ECO:0000313" key="5">
    <source>
        <dbReference type="EMBL" id="CAJ1961648.1"/>
    </source>
</evidence>
<dbReference type="Proteomes" id="UP001189624">
    <property type="component" value="Chromosome 6"/>
</dbReference>
<dbReference type="GO" id="GO:0008289">
    <property type="term" value="F:lipid binding"/>
    <property type="evidence" value="ECO:0007669"/>
    <property type="project" value="InterPro"/>
</dbReference>
<dbReference type="PRINTS" id="PR00382">
    <property type="entry name" value="LIPIDTRNSFER"/>
</dbReference>
<dbReference type="SUPFAM" id="SSF47699">
    <property type="entry name" value="Bifunctional inhibitor/lipid-transfer protein/seed storage 2S albumin"/>
    <property type="match status" value="1"/>
</dbReference>
<proteinExistence type="inferred from homology"/>
<evidence type="ECO:0000256" key="3">
    <source>
        <dbReference type="SAM" id="SignalP"/>
    </source>
</evidence>
<name>A0AA86VS22_9FABA</name>
<evidence type="ECO:0000259" key="4">
    <source>
        <dbReference type="Pfam" id="PF00234"/>
    </source>
</evidence>
<keyword evidence="6" id="KW-1185">Reference proteome</keyword>
<dbReference type="Pfam" id="PF00234">
    <property type="entry name" value="Tryp_alpha_amyl"/>
    <property type="match status" value="1"/>
</dbReference>
<feature type="signal peptide" evidence="3">
    <location>
        <begin position="1"/>
        <end position="22"/>
    </location>
</feature>
<sequence>MKGKTVIVLGLLINMMLVASESEVNGITCGKAVVYLLPCETFLLGLGPPAPSLNCCTSIAVIFRQTKTVKLRRYICNCLKKSAIHAGVKHERVALLPKYCKTHFSFLIDPFMDCDSVQ</sequence>
<dbReference type="AlphaFoldDB" id="A0AA86VS22"/>
<keyword evidence="3" id="KW-0732">Signal</keyword>
<feature type="chain" id="PRO_5041692786" description="Bifunctional inhibitor/plant lipid transfer protein/seed storage helical domain-containing protein" evidence="3">
    <location>
        <begin position="23"/>
        <end position="118"/>
    </location>
</feature>
<feature type="domain" description="Bifunctional inhibitor/plant lipid transfer protein/seed storage helical" evidence="4">
    <location>
        <begin position="29"/>
        <end position="105"/>
    </location>
</feature>
<comment type="similarity">
    <text evidence="1">Belongs to the plant LTP family.</text>
</comment>
<dbReference type="Gene3D" id="1.10.110.10">
    <property type="entry name" value="Plant lipid-transfer and hydrophobic proteins"/>
    <property type="match status" value="1"/>
</dbReference>
<evidence type="ECO:0000256" key="1">
    <source>
        <dbReference type="ARBA" id="ARBA00009748"/>
    </source>
</evidence>
<reference evidence="5" key="1">
    <citation type="submission" date="2023-10" db="EMBL/GenBank/DDBJ databases">
        <authorList>
            <person name="Domelevo Entfellner J.-B."/>
        </authorList>
    </citation>
    <scope>NUCLEOTIDE SEQUENCE</scope>
</reference>
<evidence type="ECO:0000313" key="6">
    <source>
        <dbReference type="Proteomes" id="UP001189624"/>
    </source>
</evidence>
<organism evidence="5 6">
    <name type="scientific">Sphenostylis stenocarpa</name>
    <dbReference type="NCBI Taxonomy" id="92480"/>
    <lineage>
        <taxon>Eukaryota</taxon>
        <taxon>Viridiplantae</taxon>
        <taxon>Streptophyta</taxon>
        <taxon>Embryophyta</taxon>
        <taxon>Tracheophyta</taxon>
        <taxon>Spermatophyta</taxon>
        <taxon>Magnoliopsida</taxon>
        <taxon>eudicotyledons</taxon>
        <taxon>Gunneridae</taxon>
        <taxon>Pentapetalae</taxon>
        <taxon>rosids</taxon>
        <taxon>fabids</taxon>
        <taxon>Fabales</taxon>
        <taxon>Fabaceae</taxon>
        <taxon>Papilionoideae</taxon>
        <taxon>50 kb inversion clade</taxon>
        <taxon>NPAAA clade</taxon>
        <taxon>indigoferoid/millettioid clade</taxon>
        <taxon>Phaseoleae</taxon>
        <taxon>Sphenostylis</taxon>
    </lineage>
</organism>